<keyword evidence="4" id="KW-0805">Transcription regulation</keyword>
<dbReference type="InterPro" id="IPR037813">
    <property type="entry name" value="TAF2"/>
</dbReference>
<dbReference type="Pfam" id="PF01433">
    <property type="entry name" value="Peptidase_M1"/>
    <property type="match status" value="1"/>
</dbReference>
<dbReference type="InterPro" id="IPR011989">
    <property type="entry name" value="ARM-like"/>
</dbReference>
<feature type="region of interest" description="Disordered" evidence="8">
    <location>
        <begin position="1211"/>
        <end position="1409"/>
    </location>
</feature>
<evidence type="ECO:0000259" key="11">
    <source>
        <dbReference type="Pfam" id="PF25577"/>
    </source>
</evidence>
<feature type="compositionally biased region" description="Basic residues" evidence="8">
    <location>
        <begin position="1289"/>
        <end position="1316"/>
    </location>
</feature>
<feature type="compositionally biased region" description="Basic residues" evidence="8">
    <location>
        <begin position="1397"/>
        <end position="1409"/>
    </location>
</feature>
<dbReference type="SUPFAM" id="SSF63737">
    <property type="entry name" value="Leukotriene A4 hydrolase N-terminal domain"/>
    <property type="match status" value="1"/>
</dbReference>
<dbReference type="SUPFAM" id="SSF48371">
    <property type="entry name" value="ARM repeat"/>
    <property type="match status" value="1"/>
</dbReference>
<accession>A0A8D8U1W9</accession>
<dbReference type="EMBL" id="HBUF01330828">
    <property type="protein sequence ID" value="CAG6696951.1"/>
    <property type="molecule type" value="Transcribed_RNA"/>
</dbReference>
<dbReference type="Pfam" id="PF25316">
    <property type="entry name" value="TAF2_3rd"/>
    <property type="match status" value="1"/>
</dbReference>
<proteinExistence type="inferred from homology"/>
<dbReference type="GO" id="GO:0008237">
    <property type="term" value="F:metallopeptidase activity"/>
    <property type="evidence" value="ECO:0007669"/>
    <property type="project" value="InterPro"/>
</dbReference>
<feature type="domain" description="Peptidase M1 membrane alanine aminopeptidase" evidence="9">
    <location>
        <begin position="265"/>
        <end position="487"/>
    </location>
</feature>
<organism evidence="12">
    <name type="scientific">Cacopsylla melanoneura</name>
    <dbReference type="NCBI Taxonomy" id="428564"/>
    <lineage>
        <taxon>Eukaryota</taxon>
        <taxon>Metazoa</taxon>
        <taxon>Ecdysozoa</taxon>
        <taxon>Arthropoda</taxon>
        <taxon>Hexapoda</taxon>
        <taxon>Insecta</taxon>
        <taxon>Pterygota</taxon>
        <taxon>Neoptera</taxon>
        <taxon>Paraneoptera</taxon>
        <taxon>Hemiptera</taxon>
        <taxon>Sternorrhyncha</taxon>
        <taxon>Psylloidea</taxon>
        <taxon>Psyllidae</taxon>
        <taxon>Psyllinae</taxon>
        <taxon>Cacopsylla</taxon>
    </lineage>
</organism>
<evidence type="ECO:0000256" key="6">
    <source>
        <dbReference type="ARBA" id="ARBA00023242"/>
    </source>
</evidence>
<feature type="compositionally biased region" description="Low complexity" evidence="8">
    <location>
        <begin position="1242"/>
        <end position="1263"/>
    </location>
</feature>
<keyword evidence="5" id="KW-0804">Transcription</keyword>
<evidence type="ECO:0000256" key="8">
    <source>
        <dbReference type="SAM" id="MobiDB-lite"/>
    </source>
</evidence>
<evidence type="ECO:0000259" key="9">
    <source>
        <dbReference type="Pfam" id="PF01433"/>
    </source>
</evidence>
<evidence type="ECO:0000256" key="7">
    <source>
        <dbReference type="ARBA" id="ARBA00033345"/>
    </source>
</evidence>
<evidence type="ECO:0000256" key="3">
    <source>
        <dbReference type="ARBA" id="ARBA00017363"/>
    </source>
</evidence>
<dbReference type="InterPro" id="IPR016024">
    <property type="entry name" value="ARM-type_fold"/>
</dbReference>
<dbReference type="Gene3D" id="1.25.10.10">
    <property type="entry name" value="Leucine-rich Repeat Variant"/>
    <property type="match status" value="1"/>
</dbReference>
<dbReference type="InterPro" id="IPR014782">
    <property type="entry name" value="Peptidase_M1_dom"/>
</dbReference>
<dbReference type="GO" id="GO:0008270">
    <property type="term" value="F:zinc ion binding"/>
    <property type="evidence" value="ECO:0007669"/>
    <property type="project" value="InterPro"/>
</dbReference>
<dbReference type="Pfam" id="PF25577">
    <property type="entry name" value="TPR_TAF2_C"/>
    <property type="match status" value="1"/>
</dbReference>
<feature type="domain" description="Transcription initiation factor TFIID subunit 2 Ig-like" evidence="10">
    <location>
        <begin position="518"/>
        <end position="637"/>
    </location>
</feature>
<feature type="region of interest" description="Disordered" evidence="8">
    <location>
        <begin position="1029"/>
        <end position="1053"/>
    </location>
</feature>
<dbReference type="FunFam" id="2.60.40.1730:FF:000003">
    <property type="entry name" value="Transcription initiation factor TFIID subunit 2"/>
    <property type="match status" value="1"/>
</dbReference>
<dbReference type="InterPro" id="IPR027268">
    <property type="entry name" value="Peptidase_M4/M1_CTD_sf"/>
</dbReference>
<dbReference type="EMBL" id="HBUF01330826">
    <property type="protein sequence ID" value="CAG6696944.1"/>
    <property type="molecule type" value="Transcribed_RNA"/>
</dbReference>
<dbReference type="GO" id="GO:0000976">
    <property type="term" value="F:transcription cis-regulatory region binding"/>
    <property type="evidence" value="ECO:0007669"/>
    <property type="project" value="UniProtKB-ARBA"/>
</dbReference>
<dbReference type="InterPro" id="IPR057991">
    <property type="entry name" value="TPR_TAF2_C"/>
</dbReference>
<feature type="compositionally biased region" description="Low complexity" evidence="8">
    <location>
        <begin position="1323"/>
        <end position="1340"/>
    </location>
</feature>
<feature type="compositionally biased region" description="Basic and acidic residues" evidence="8">
    <location>
        <begin position="1265"/>
        <end position="1284"/>
    </location>
</feature>
<evidence type="ECO:0000256" key="2">
    <source>
        <dbReference type="ARBA" id="ARBA00010937"/>
    </source>
</evidence>
<dbReference type="GO" id="GO:0003682">
    <property type="term" value="F:chromatin binding"/>
    <property type="evidence" value="ECO:0007669"/>
    <property type="project" value="TreeGrafter"/>
</dbReference>
<keyword evidence="6" id="KW-0539">Nucleus</keyword>
<feature type="compositionally biased region" description="Low complexity" evidence="8">
    <location>
        <begin position="1214"/>
        <end position="1225"/>
    </location>
</feature>
<dbReference type="PANTHER" id="PTHR15137:SF9">
    <property type="entry name" value="TRANSCRIPTION INITIATION FACTOR TFIID SUBUNIT 2"/>
    <property type="match status" value="1"/>
</dbReference>
<reference evidence="12" key="1">
    <citation type="submission" date="2021-05" db="EMBL/GenBank/DDBJ databases">
        <authorList>
            <person name="Alioto T."/>
            <person name="Alioto T."/>
            <person name="Gomez Garrido J."/>
        </authorList>
    </citation>
    <scope>NUCLEOTIDE SEQUENCE</scope>
</reference>
<dbReference type="PANTHER" id="PTHR15137">
    <property type="entry name" value="TRANSCRIPTION INITIATION FACTOR TFIID"/>
    <property type="match status" value="1"/>
</dbReference>
<dbReference type="InterPro" id="IPR057345">
    <property type="entry name" value="Ig-like_TAF2"/>
</dbReference>
<evidence type="ECO:0000313" key="12">
    <source>
        <dbReference type="EMBL" id="CAG6696944.1"/>
    </source>
</evidence>
<feature type="region of interest" description="Disordered" evidence="8">
    <location>
        <begin position="1120"/>
        <end position="1160"/>
    </location>
</feature>
<feature type="region of interest" description="Disordered" evidence="8">
    <location>
        <begin position="1095"/>
        <end position="1114"/>
    </location>
</feature>
<evidence type="ECO:0000256" key="4">
    <source>
        <dbReference type="ARBA" id="ARBA00023015"/>
    </source>
</evidence>
<evidence type="ECO:0000256" key="1">
    <source>
        <dbReference type="ARBA" id="ARBA00004123"/>
    </source>
</evidence>
<dbReference type="GO" id="GO:0016251">
    <property type="term" value="F:RNA polymerase II general transcription initiation factor activity"/>
    <property type="evidence" value="ECO:0007669"/>
    <property type="project" value="TreeGrafter"/>
</dbReference>
<feature type="compositionally biased region" description="Polar residues" evidence="8">
    <location>
        <begin position="1350"/>
        <end position="1365"/>
    </location>
</feature>
<dbReference type="CDD" id="cd09839">
    <property type="entry name" value="M1_like_TAF2"/>
    <property type="match status" value="1"/>
</dbReference>
<name>A0A8D8U1W9_9HEMI</name>
<feature type="domain" description="Transcription initiation factor TFIID subunit 2 TPR repeats" evidence="11">
    <location>
        <begin position="638"/>
        <end position="998"/>
    </location>
</feature>
<protein>
    <recommendedName>
        <fullName evidence="3">Transcription initiation factor TFIID subunit 2</fullName>
    </recommendedName>
    <alternativeName>
        <fullName evidence="7">Transcription initiation factor TFIID 150 kDa subunit</fullName>
    </alternativeName>
</protein>
<dbReference type="GO" id="GO:0005669">
    <property type="term" value="C:transcription factor TFIID complex"/>
    <property type="evidence" value="ECO:0007669"/>
    <property type="project" value="InterPro"/>
</dbReference>
<dbReference type="SUPFAM" id="SSF55486">
    <property type="entry name" value="Metalloproteases ('zincins'), catalytic domain"/>
    <property type="match status" value="1"/>
</dbReference>
<dbReference type="Gene3D" id="1.10.390.10">
    <property type="entry name" value="Neutral Protease Domain 2"/>
    <property type="match status" value="1"/>
</dbReference>
<comment type="subcellular location">
    <subcellularLocation>
        <location evidence="1">Nucleus</location>
    </subcellularLocation>
</comment>
<comment type="similarity">
    <text evidence="2">Belongs to the TAF2 family.</text>
</comment>
<dbReference type="Gene3D" id="2.60.40.1730">
    <property type="entry name" value="tricorn interacting facor f3 domain"/>
    <property type="match status" value="1"/>
</dbReference>
<dbReference type="GO" id="GO:0051123">
    <property type="term" value="P:RNA polymerase II preinitiation complex assembly"/>
    <property type="evidence" value="ECO:0007669"/>
    <property type="project" value="UniProtKB-ARBA"/>
</dbReference>
<dbReference type="InterPro" id="IPR042097">
    <property type="entry name" value="Aminopeptidase_N-like_N_sf"/>
</dbReference>
<sequence length="1409" mass="157028">MKKEHGRPYKLAHQVLSLTGINFQRKSIIGLVELTLIPTRDTLKTIKLNSKQCRIYRVALNDEVEVPFDYCDPLINICNEEIKNRALEFYSAKHVTAAQSVDPDHKFGELIISITPEAAPLIQTGKPVRVTVEFSLENPVGGVQFVVPEGEGSLLDRNAHLFTCPHENSARLWFPCIDTYSEVCTWRLEFTVDEYLTAVSCGDLLEVVYTPDMRRKTFFYTLNVPAPAPTIALAVGPFEIYVDPFMHEVTHFCLPPLKDLLKVSVKNVHQMFEFFEETLSNRYPYPCYKQVFVDSTVQDVTAYASMSILSVNLLHPAPIIDQVYITRRAMALAIAEQFFGCFISMQAWSDWWLTKGISGYLTGLYMKKCFGNNPYREWIQNELREVVAYEEKFGGIVMDPSQPISSLPQHMSALTKPSEPGFYFSVLNIHTMSPRYLDIMRKKAHLVIRMLEHRIGFELILQVFNKQLSLASNASVQKQVSGLWSHMLISTDVFLKAIFTVTGKDMAGFIGEWVRTGGHAQFNLSFVFNRKRNTIELEIRQDSTSQRGCKKYMGPMLIQLQELDGTFRHTHQIESTVSKTDITCHSKSRRNKKKKIPLSTGEEVDMDLSAMDSDSPVLWVRLDPEMTLIRSVIIEQPDYQWQYQLRHERDVTAQFEAIRALERFPTLSTRMALTDTIESDRVYVQVRCQAARVLTKIANAMVTTWSGPPAMFTIFRKLFGSFAAPHIIKQNDFTTLQNYFLQKTIPVAMAGLRTAHDICPQEVIRFLLDLFKYNDNSKNRFSDVYYRAALIEALGNTITPVISVMQRGSEISPDSLSEDMKLIIEEIVRTLNLDKKLNSYRLSVTCACLRVLRTLQKFGHIPNNPALFKSYAVPGNFIDVRLAALEALVDFTCLDGQPSDLSYLLDIAETDPDHAVRNSLIRALCTNPPFQKSNPGPQHRLDREELAHRLWRNLQRYGNDSQLRCNFVDLYNTLYGTKQPLCLPNPQVQSLFKPQNIKMEKLFSPDNHNMVSGRERDRDNIFGVSSSFNAGGSGLKRKHSPPYQPSSSSHAPALNLTDVHASGVKTMGSMFPSLQAKHEVIPSTLHTRDNVVNMEVVDSSPSSPPPPNKRSRLEEMGLSYDPNDLRLGLSRPGDEGLNDNRMGLSRALDDQPSGGGLGLSTVKKEEEDLDLISAEDNAVSLPGISSSNSNYSSGTGGHMNFFESGMFSKHPVTSGSGHPVSSASSLGGGGGSSDFPTRSHESSSVLKSSSDVLAAGAGASSSKSSHHDKGAKKSSDSHGSKHGDGSVTKAKKEKKKKEKKKKHHKKKHKHEHKHKEKGNSTTPAAAAAPPGGNSAGLAAATSSVLGGAGNSANTASPMLGSGSSFSLLEKGEKGSGEREREKLFVRVLTGEENSSSPKKKKKQKKKKKK</sequence>
<feature type="compositionally biased region" description="Basic and acidic residues" evidence="8">
    <location>
        <begin position="1369"/>
        <end position="1384"/>
    </location>
</feature>
<evidence type="ECO:0000259" key="10">
    <source>
        <dbReference type="Pfam" id="PF25316"/>
    </source>
</evidence>
<evidence type="ECO:0000256" key="5">
    <source>
        <dbReference type="ARBA" id="ARBA00023163"/>
    </source>
</evidence>